<dbReference type="InterPro" id="IPR024097">
    <property type="entry name" value="bHLH_ZIP_TF"/>
</dbReference>
<dbReference type="SUPFAM" id="SSF47459">
    <property type="entry name" value="HLH, helix-loop-helix DNA-binding domain"/>
    <property type="match status" value="1"/>
</dbReference>
<evidence type="ECO:0000256" key="3">
    <source>
        <dbReference type="ARBA" id="ARBA00023163"/>
    </source>
</evidence>
<dbReference type="Gene3D" id="4.10.280.10">
    <property type="entry name" value="Helix-loop-helix DNA-binding domain"/>
    <property type="match status" value="1"/>
</dbReference>
<feature type="domain" description="BHLH" evidence="6">
    <location>
        <begin position="158"/>
        <end position="212"/>
    </location>
</feature>
<dbReference type="Proteomes" id="UP001652600">
    <property type="component" value="Chromosome 6"/>
</dbReference>
<organism evidence="7 8">
    <name type="scientific">Cucumis melo</name>
    <name type="common">Muskmelon</name>
    <dbReference type="NCBI Taxonomy" id="3656"/>
    <lineage>
        <taxon>Eukaryota</taxon>
        <taxon>Viridiplantae</taxon>
        <taxon>Streptophyta</taxon>
        <taxon>Embryophyta</taxon>
        <taxon>Tracheophyta</taxon>
        <taxon>Spermatophyta</taxon>
        <taxon>Magnoliopsida</taxon>
        <taxon>eudicotyledons</taxon>
        <taxon>Gunneridae</taxon>
        <taxon>Pentapetalae</taxon>
        <taxon>rosids</taxon>
        <taxon>fabids</taxon>
        <taxon>Cucurbitales</taxon>
        <taxon>Cucurbitaceae</taxon>
        <taxon>Benincaseae</taxon>
        <taxon>Cucumis</taxon>
    </lineage>
</organism>
<evidence type="ECO:0000256" key="1">
    <source>
        <dbReference type="ARBA" id="ARBA00004123"/>
    </source>
</evidence>
<sequence>MREFRQNLQHFKSSKASEEMTFNMEVINQFSNATESVLEDFNETESSVENFWGYHFQLPENTSPSSLSNFSSVALLKCQKDFPVITRSSLLVDSAQETMKRKEKQVSESNSGILCAAFGNDSSNARSSKNLGGGRKRRNCEKEQEKPGVVHVRAKRGQATDSHSLAERVRREKINHKLKCLQNIIPGCHKVISFFMDQYKILESQLSSSNKISILFCSQWAWRWCWMRLSIMFIHYKIRSSFSQWSLQLHVPL</sequence>
<evidence type="ECO:0000256" key="2">
    <source>
        <dbReference type="ARBA" id="ARBA00023015"/>
    </source>
</evidence>
<name>A0ABM3KWL1_CUCME</name>
<accession>A0ABM3KWL1</accession>
<comment type="subcellular location">
    <subcellularLocation>
        <location evidence="1">Nucleus</location>
    </subcellularLocation>
</comment>
<dbReference type="RefSeq" id="XP_050942165.1">
    <property type="nucleotide sequence ID" value="XM_051086208.1"/>
</dbReference>
<evidence type="ECO:0000256" key="4">
    <source>
        <dbReference type="ARBA" id="ARBA00023242"/>
    </source>
</evidence>
<feature type="region of interest" description="Disordered" evidence="5">
    <location>
        <begin position="124"/>
        <end position="164"/>
    </location>
</feature>
<evidence type="ECO:0000313" key="8">
    <source>
        <dbReference type="RefSeq" id="XP_050942164.1"/>
    </source>
</evidence>
<dbReference type="Pfam" id="PF00010">
    <property type="entry name" value="HLH"/>
    <property type="match status" value="1"/>
</dbReference>
<gene>
    <name evidence="8 9" type="primary">LOC103496786</name>
</gene>
<evidence type="ECO:0000313" key="9">
    <source>
        <dbReference type="RefSeq" id="XP_050942165.1"/>
    </source>
</evidence>
<evidence type="ECO:0000256" key="5">
    <source>
        <dbReference type="SAM" id="MobiDB-lite"/>
    </source>
</evidence>
<dbReference type="InterPro" id="IPR036638">
    <property type="entry name" value="HLH_DNA-bd_sf"/>
</dbReference>
<protein>
    <submittedName>
        <fullName evidence="8 9">Transcription factor bHLH75-like isoform X1</fullName>
    </submittedName>
</protein>
<dbReference type="RefSeq" id="XP_050942164.1">
    <property type="nucleotide sequence ID" value="XM_051086207.1"/>
</dbReference>
<proteinExistence type="predicted"/>
<dbReference type="PANTHER" id="PTHR12565:SF444">
    <property type="entry name" value="TRANSCRIPTION FACTOR BHLH62-RELATED"/>
    <property type="match status" value="1"/>
</dbReference>
<reference evidence="8 9" key="1">
    <citation type="submission" date="2025-05" db="UniProtKB">
        <authorList>
            <consortium name="RefSeq"/>
        </authorList>
    </citation>
    <scope>IDENTIFICATION</scope>
    <source>
        <tissue evidence="8 9">Stem</tissue>
    </source>
</reference>
<keyword evidence="4" id="KW-0539">Nucleus</keyword>
<evidence type="ECO:0000313" key="7">
    <source>
        <dbReference type="Proteomes" id="UP001652600"/>
    </source>
</evidence>
<keyword evidence="2" id="KW-0805">Transcription regulation</keyword>
<dbReference type="InterPro" id="IPR011598">
    <property type="entry name" value="bHLH_dom"/>
</dbReference>
<dbReference type="PROSITE" id="PS50888">
    <property type="entry name" value="BHLH"/>
    <property type="match status" value="1"/>
</dbReference>
<dbReference type="GeneID" id="103496786"/>
<evidence type="ECO:0000259" key="6">
    <source>
        <dbReference type="PROSITE" id="PS50888"/>
    </source>
</evidence>
<dbReference type="PANTHER" id="PTHR12565">
    <property type="entry name" value="STEROL REGULATORY ELEMENT-BINDING PROTEIN"/>
    <property type="match status" value="1"/>
</dbReference>
<keyword evidence="3" id="KW-0804">Transcription</keyword>
<keyword evidence="7" id="KW-1185">Reference proteome</keyword>